<keyword evidence="2" id="KW-1185">Reference proteome</keyword>
<organism evidence="1 2">
    <name type="scientific">Idiomarina aquatica</name>
    <dbReference type="NCBI Taxonomy" id="1327752"/>
    <lineage>
        <taxon>Bacteria</taxon>
        <taxon>Pseudomonadati</taxon>
        <taxon>Pseudomonadota</taxon>
        <taxon>Gammaproteobacteria</taxon>
        <taxon>Alteromonadales</taxon>
        <taxon>Idiomarinaceae</taxon>
        <taxon>Idiomarina</taxon>
    </lineage>
</organism>
<evidence type="ECO:0000313" key="2">
    <source>
        <dbReference type="Proteomes" id="UP000286680"/>
    </source>
</evidence>
<sequence>MTLRRTVYAGLISVLSWLAIMPVQAKLPDRAYWRWFEVEVLLFKHTVEQDINETFPASVTPIPVAGSYDLLTPYINRDFPALVAGLEPCPQWPLPGADATRAEPLTLQIDCQFDHERELIPIPGNPLAPQPRIATIEQTDVVIDGNGGDIHSARAPFLLPKSTHVLSETRRELERKGLAKPLLHVAWRQPVFGKRQNYTIRLFGGQQFSDAFRYDGFAVDEPSAEASATELALLDRVEQLLDAVNSGNGEFSAGEQQRPQPLTDNNQPERVWELDGLLHVFLIGNYLHIDNTFNLRDVDMLDLTPADLEQQAEWILQGKDTRQPFLRAYLFDQLRRVISHETHYFDHPNVGMVIQIRRTDLSARRY</sequence>
<evidence type="ECO:0008006" key="3">
    <source>
        <dbReference type="Google" id="ProtNLM"/>
    </source>
</evidence>
<dbReference type="Proteomes" id="UP000286680">
    <property type="component" value="Unassembled WGS sequence"/>
</dbReference>
<dbReference type="EMBL" id="PIPS01000002">
    <property type="protein sequence ID" value="RUO43295.1"/>
    <property type="molecule type" value="Genomic_DNA"/>
</dbReference>
<gene>
    <name evidence="1" type="ORF">CWE23_08050</name>
</gene>
<accession>A0AA94JDH2</accession>
<protein>
    <recommendedName>
        <fullName evidence="3">Peptidoglycan-binding protein CsiV</fullName>
    </recommendedName>
</protein>
<proteinExistence type="predicted"/>
<name>A0AA94JDH2_9GAMM</name>
<comment type="caution">
    <text evidence="1">The sequence shown here is derived from an EMBL/GenBank/DDBJ whole genome shotgun (WGS) entry which is preliminary data.</text>
</comment>
<dbReference type="Pfam" id="PF10972">
    <property type="entry name" value="CsiV"/>
    <property type="match status" value="1"/>
</dbReference>
<dbReference type="InterPro" id="IPR021241">
    <property type="entry name" value="CsiV"/>
</dbReference>
<dbReference type="RefSeq" id="WP_126819962.1">
    <property type="nucleotide sequence ID" value="NZ_PIPS01000002.1"/>
</dbReference>
<dbReference type="AlphaFoldDB" id="A0AA94JDH2"/>
<evidence type="ECO:0000313" key="1">
    <source>
        <dbReference type="EMBL" id="RUO43295.1"/>
    </source>
</evidence>
<reference evidence="2" key="1">
    <citation type="journal article" date="2018" name="Front. Microbiol.">
        <title>Genome-Based Analysis Reveals the Taxonomy and Diversity of the Family Idiomarinaceae.</title>
        <authorList>
            <person name="Liu Y."/>
            <person name="Lai Q."/>
            <person name="Shao Z."/>
        </authorList>
    </citation>
    <scope>NUCLEOTIDE SEQUENCE [LARGE SCALE GENOMIC DNA]</scope>
    <source>
        <strain evidence="2">SN-14</strain>
    </source>
</reference>